<keyword evidence="1 2" id="KW-0808">Transferase</keyword>
<evidence type="ECO:0000259" key="3">
    <source>
        <dbReference type="Pfam" id="PF00561"/>
    </source>
</evidence>
<dbReference type="HAMAP" id="MF_00296">
    <property type="entry name" value="MetX_acyltransf"/>
    <property type="match status" value="1"/>
</dbReference>
<dbReference type="PIRSF" id="PIRSF000443">
    <property type="entry name" value="Homoser_Ac_trans"/>
    <property type="match status" value="1"/>
</dbReference>
<gene>
    <name evidence="4" type="primary">metX</name>
    <name evidence="4" type="ORF">GCM10011340_34580</name>
</gene>
<keyword evidence="2" id="KW-0963">Cytoplasm</keyword>
<comment type="subcellular location">
    <subcellularLocation>
        <location evidence="2">Cytoplasm</location>
    </subcellularLocation>
</comment>
<comment type="subunit">
    <text evidence="2">Homodimer.</text>
</comment>
<dbReference type="NCBIfam" id="TIGR01392">
    <property type="entry name" value="homoserO_Ac_trn"/>
    <property type="match status" value="1"/>
</dbReference>
<evidence type="ECO:0000256" key="1">
    <source>
        <dbReference type="ARBA" id="ARBA00022679"/>
    </source>
</evidence>
<dbReference type="PANTHER" id="PTHR32268">
    <property type="entry name" value="HOMOSERINE O-ACETYLTRANSFERASE"/>
    <property type="match status" value="1"/>
</dbReference>
<feature type="binding site" evidence="2">
    <location>
        <position position="334"/>
    </location>
    <ligand>
        <name>substrate</name>
    </ligand>
</feature>
<feature type="active site" description="Nucleophile" evidence="2">
    <location>
        <position position="151"/>
    </location>
</feature>
<protein>
    <recommendedName>
        <fullName evidence="2">Probable acyltransferase</fullName>
        <ecNumber evidence="2">2.3.1.-</ecNumber>
    </recommendedName>
</protein>
<name>A0ABQ3IBY4_9BACT</name>
<dbReference type="Proteomes" id="UP000658258">
    <property type="component" value="Unassembled WGS sequence"/>
</dbReference>
<feature type="site" description="Important for acyl-CoA specificity" evidence="2">
    <location>
        <position position="188"/>
    </location>
</feature>
<keyword evidence="5" id="KW-1185">Reference proteome</keyword>
<dbReference type="EC" id="2.3.1.-" evidence="2"/>
<feature type="binding site" evidence="2">
    <location>
        <position position="217"/>
    </location>
    <ligand>
        <name>substrate</name>
    </ligand>
</feature>
<evidence type="ECO:0000313" key="4">
    <source>
        <dbReference type="EMBL" id="GHE74874.1"/>
    </source>
</evidence>
<feature type="active site" evidence="2">
    <location>
        <position position="304"/>
    </location>
</feature>
<dbReference type="Gene3D" id="3.40.50.1820">
    <property type="entry name" value="alpha/beta hydrolase"/>
    <property type="match status" value="1"/>
</dbReference>
<proteinExistence type="inferred from homology"/>
<dbReference type="RefSeq" id="WP_189631561.1">
    <property type="nucleotide sequence ID" value="NZ_BNAG01000005.1"/>
</dbReference>
<feature type="active site" evidence="2">
    <location>
        <position position="333"/>
    </location>
</feature>
<feature type="domain" description="AB hydrolase-1" evidence="3">
    <location>
        <begin position="56"/>
        <end position="339"/>
    </location>
</feature>
<dbReference type="PANTHER" id="PTHR32268:SF11">
    <property type="entry name" value="HOMOSERINE O-ACETYLTRANSFERASE"/>
    <property type="match status" value="1"/>
</dbReference>
<dbReference type="Pfam" id="PF00561">
    <property type="entry name" value="Abhydrolase_1"/>
    <property type="match status" value="1"/>
</dbReference>
<evidence type="ECO:0000313" key="5">
    <source>
        <dbReference type="Proteomes" id="UP000658258"/>
    </source>
</evidence>
<organism evidence="4 5">
    <name type="scientific">Roseivirga thermotolerans</name>
    <dbReference type="NCBI Taxonomy" id="1758176"/>
    <lineage>
        <taxon>Bacteria</taxon>
        <taxon>Pseudomonadati</taxon>
        <taxon>Bacteroidota</taxon>
        <taxon>Cytophagia</taxon>
        <taxon>Cytophagales</taxon>
        <taxon>Roseivirgaceae</taxon>
        <taxon>Roseivirga</taxon>
    </lineage>
</organism>
<comment type="similarity">
    <text evidence="2">Belongs to the AB hydrolase superfamily. MetX family.</text>
</comment>
<dbReference type="InterPro" id="IPR000073">
    <property type="entry name" value="AB_hydrolase_1"/>
</dbReference>
<dbReference type="InterPro" id="IPR029058">
    <property type="entry name" value="AB_hydrolase_fold"/>
</dbReference>
<evidence type="ECO:0000256" key="2">
    <source>
        <dbReference type="HAMAP-Rule" id="MF_00296"/>
    </source>
</evidence>
<comment type="caution">
    <text evidence="2">Lacks conserved residue(s) required for the propagation of feature annotation.</text>
</comment>
<comment type="caution">
    <text evidence="4">The sequence shown here is derived from an EMBL/GenBank/DDBJ whole genome shotgun (WGS) entry which is preliminary data.</text>
</comment>
<reference evidence="5" key="1">
    <citation type="journal article" date="2019" name="Int. J. Syst. Evol. Microbiol.">
        <title>The Global Catalogue of Microorganisms (GCM) 10K type strain sequencing project: providing services to taxonomists for standard genome sequencing and annotation.</title>
        <authorList>
            <consortium name="The Broad Institute Genomics Platform"/>
            <consortium name="The Broad Institute Genome Sequencing Center for Infectious Disease"/>
            <person name="Wu L."/>
            <person name="Ma J."/>
        </authorList>
    </citation>
    <scope>NUCLEOTIDE SEQUENCE [LARGE SCALE GENOMIC DNA]</scope>
    <source>
        <strain evidence="5">CGMCC 1.15111</strain>
    </source>
</reference>
<accession>A0ABQ3IBY4</accession>
<dbReference type="EMBL" id="BNAG01000005">
    <property type="protein sequence ID" value="GHE74874.1"/>
    <property type="molecule type" value="Genomic_DNA"/>
</dbReference>
<sequence length="355" mass="39449">MLIQSPKGSAVASAQPDAIQQFIIKGDFSLENGSFLTDPVIAYHTFGKLNASKSNVVWICHALTANANPLEWWPGLVGEQYLINPREHFIVCANILGSCYGSTGPKDFNPATGERYLRDFPLLTIRDMVKAHEQLRQHLGINRIYLGLGGSMGGQQILEWAIESPTLFENLCIIAAGAKSSPWGIGIRSAQRMAIEADPSFFSSSPKGGWKGLEAARAMAMISYRTDKIYNENQEDGQEKIDGFNAESYQRYQGLKLQKRFNAHSYYALSKCMDTHDVGRKRGGVQQALKRVKANTLVIGINSDLLFTRNDQQILAHGIKHSKLTFIDSNYGHDGFLVEAKTISTHIENFLNEHP</sequence>
<keyword evidence="2" id="KW-0028">Amino-acid biosynthesis</keyword>
<keyword evidence="2" id="KW-0012">Acyltransferase</keyword>
<dbReference type="InterPro" id="IPR008220">
    <property type="entry name" value="HAT_MetX-like"/>
</dbReference>
<dbReference type="SUPFAM" id="SSF53474">
    <property type="entry name" value="alpha/beta-Hydrolases"/>
    <property type="match status" value="1"/>
</dbReference>